<protein>
    <recommendedName>
        <fullName evidence="2">eCIS core domain-containing protein</fullName>
    </recommendedName>
</protein>
<feature type="compositionally biased region" description="Low complexity" evidence="1">
    <location>
        <begin position="41"/>
        <end position="54"/>
    </location>
</feature>
<evidence type="ECO:0000259" key="2">
    <source>
        <dbReference type="Pfam" id="PF13699"/>
    </source>
</evidence>
<feature type="region of interest" description="Disordered" evidence="1">
    <location>
        <begin position="1"/>
        <end position="60"/>
    </location>
</feature>
<feature type="compositionally biased region" description="Polar residues" evidence="1">
    <location>
        <begin position="359"/>
        <end position="374"/>
    </location>
</feature>
<evidence type="ECO:0000256" key="1">
    <source>
        <dbReference type="SAM" id="MobiDB-lite"/>
    </source>
</evidence>
<dbReference type="EMBL" id="NTFS01000114">
    <property type="protein sequence ID" value="PAX54538.1"/>
    <property type="molecule type" value="Genomic_DNA"/>
</dbReference>
<accession>A0A2A2TJ75</accession>
<dbReference type="OrthoDB" id="292792at2"/>
<organism evidence="3 4">
    <name type="scientific">Brunnivagina elsteri CCALA 953</name>
    <dbReference type="NCBI Taxonomy" id="987040"/>
    <lineage>
        <taxon>Bacteria</taxon>
        <taxon>Bacillati</taxon>
        <taxon>Cyanobacteriota</taxon>
        <taxon>Cyanophyceae</taxon>
        <taxon>Nostocales</taxon>
        <taxon>Calotrichaceae</taxon>
        <taxon>Brunnivagina</taxon>
    </lineage>
</organism>
<sequence length="374" mass="40844">MSELTSQGLRYRTKIQRKKAATSTYTQPSLAQKATQGFGLSSSSPSQSIASFPSHDISQISLRPQTRLSISQPGDMYEQEADTVAQDVMMMTLPLTPQAIQTVGDDSLYTKRLQRQAADNDSEISGDIESQLNATRGSGSPLPASVQTFMEPRFGNNFSNVKVHTDSVSVQMNRSLGAQAFTYGSDIYYGSGKAPGNDELTAHELTHVVQQGGGVQRKCAACEQEEKPESVAVQTSGVPNYIQAVFATDGSNIPQYQPELQVFRKANDNQTLEKYRSGLREPGNSIEISQVSPIQQVRAMGRAQQNPYCFVTRQGSFKTIQATTRQEAEQKFDVRYSPTTFCHDGACNVEGGSMLDNPNECNQAESSTQTDTGE</sequence>
<feature type="compositionally biased region" description="Basic residues" evidence="1">
    <location>
        <begin position="11"/>
        <end position="20"/>
    </location>
</feature>
<proteinExistence type="predicted"/>
<feature type="region of interest" description="Disordered" evidence="1">
    <location>
        <begin position="355"/>
        <end position="374"/>
    </location>
</feature>
<dbReference type="Pfam" id="PF13699">
    <property type="entry name" value="eCIS_core"/>
    <property type="match status" value="1"/>
</dbReference>
<comment type="caution">
    <text evidence="3">The sequence shown here is derived from an EMBL/GenBank/DDBJ whole genome shotgun (WGS) entry which is preliminary data.</text>
</comment>
<dbReference type="Proteomes" id="UP000218238">
    <property type="component" value="Unassembled WGS sequence"/>
</dbReference>
<evidence type="ECO:0000313" key="4">
    <source>
        <dbReference type="Proteomes" id="UP000218238"/>
    </source>
</evidence>
<reference evidence="3 4" key="1">
    <citation type="submission" date="2017-08" db="EMBL/GenBank/DDBJ databases">
        <title>Draft genome sequence of filamentous cyanobacterium Calothrix elsteri CCALA 953.</title>
        <authorList>
            <person name="Gagunashvili A.N."/>
            <person name="Elster J."/>
            <person name="Andresson O.S."/>
        </authorList>
    </citation>
    <scope>NUCLEOTIDE SEQUENCE [LARGE SCALE GENOMIC DNA]</scope>
    <source>
        <strain evidence="3 4">CCALA 953</strain>
    </source>
</reference>
<feature type="domain" description="eCIS core" evidence="2">
    <location>
        <begin position="141"/>
        <end position="214"/>
    </location>
</feature>
<dbReference type="InterPro" id="IPR025295">
    <property type="entry name" value="eCIS_core_dom"/>
</dbReference>
<gene>
    <name evidence="3" type="ORF">CK510_12285</name>
</gene>
<dbReference type="AlphaFoldDB" id="A0A2A2TJ75"/>
<keyword evidence="4" id="KW-1185">Reference proteome</keyword>
<dbReference type="RefSeq" id="WP_095721977.1">
    <property type="nucleotide sequence ID" value="NZ_NTFS01000114.1"/>
</dbReference>
<feature type="compositionally biased region" description="Polar residues" evidence="1">
    <location>
        <begin position="21"/>
        <end position="40"/>
    </location>
</feature>
<evidence type="ECO:0000313" key="3">
    <source>
        <dbReference type="EMBL" id="PAX54538.1"/>
    </source>
</evidence>
<name>A0A2A2TJ75_9CYAN</name>